<feature type="transmembrane region" description="Helical" evidence="5">
    <location>
        <begin position="201"/>
        <end position="219"/>
    </location>
</feature>
<feature type="transmembrane region" description="Helical" evidence="5">
    <location>
        <begin position="391"/>
        <end position="413"/>
    </location>
</feature>
<feature type="transmembrane region" description="Helical" evidence="5">
    <location>
        <begin position="74"/>
        <end position="99"/>
    </location>
</feature>
<dbReference type="OrthoDB" id="9800416at2"/>
<feature type="transmembrane region" description="Helical" evidence="5">
    <location>
        <begin position="364"/>
        <end position="384"/>
    </location>
</feature>
<dbReference type="AlphaFoldDB" id="A0A4T3F3Z1"/>
<comment type="subcellular location">
    <subcellularLocation>
        <location evidence="1">Membrane</location>
        <topology evidence="1">Multi-pass membrane protein</topology>
    </subcellularLocation>
</comment>
<evidence type="ECO:0000256" key="2">
    <source>
        <dbReference type="ARBA" id="ARBA00022692"/>
    </source>
</evidence>
<evidence type="ECO:0000256" key="3">
    <source>
        <dbReference type="ARBA" id="ARBA00022989"/>
    </source>
</evidence>
<dbReference type="PROSITE" id="PS00217">
    <property type="entry name" value="SUGAR_TRANSPORT_2"/>
    <property type="match status" value="1"/>
</dbReference>
<feature type="transmembrane region" description="Helical" evidence="5">
    <location>
        <begin position="452"/>
        <end position="471"/>
    </location>
</feature>
<evidence type="ECO:0000256" key="4">
    <source>
        <dbReference type="ARBA" id="ARBA00023136"/>
    </source>
</evidence>
<evidence type="ECO:0000256" key="5">
    <source>
        <dbReference type="SAM" id="Phobius"/>
    </source>
</evidence>
<dbReference type="Proteomes" id="UP000309389">
    <property type="component" value="Unassembled WGS sequence"/>
</dbReference>
<dbReference type="InterPro" id="IPR036259">
    <property type="entry name" value="MFS_trans_sf"/>
</dbReference>
<dbReference type="PANTHER" id="PTHR23508:SF10">
    <property type="entry name" value="CARBOXYLIC ACID TRANSPORTER PROTEIN HOMOLOG"/>
    <property type="match status" value="1"/>
</dbReference>
<keyword evidence="4 5" id="KW-0472">Membrane</keyword>
<dbReference type="PANTHER" id="PTHR23508">
    <property type="entry name" value="CARBOXYLIC ACID TRANSPORTER PROTEIN HOMOLOG"/>
    <property type="match status" value="1"/>
</dbReference>
<accession>A0A4T3F3Z1</accession>
<dbReference type="EMBL" id="SSHH01000001">
    <property type="protein sequence ID" value="TIX51169.1"/>
    <property type="molecule type" value="Genomic_DNA"/>
</dbReference>
<feature type="transmembrane region" description="Helical" evidence="5">
    <location>
        <begin position="142"/>
        <end position="161"/>
    </location>
</feature>
<evidence type="ECO:0000313" key="8">
    <source>
        <dbReference type="Proteomes" id="UP000309389"/>
    </source>
</evidence>
<dbReference type="InterPro" id="IPR020846">
    <property type="entry name" value="MFS_dom"/>
</dbReference>
<evidence type="ECO:0000259" key="6">
    <source>
        <dbReference type="PROSITE" id="PS50850"/>
    </source>
</evidence>
<evidence type="ECO:0000313" key="7">
    <source>
        <dbReference type="EMBL" id="TIX51169.1"/>
    </source>
</evidence>
<name>A0A4T3F3Z1_9SPHN</name>
<feature type="transmembrane region" description="Helical" evidence="5">
    <location>
        <begin position="167"/>
        <end position="189"/>
    </location>
</feature>
<dbReference type="SUPFAM" id="SSF103473">
    <property type="entry name" value="MFS general substrate transporter"/>
    <property type="match status" value="1"/>
</dbReference>
<organism evidence="7 8">
    <name type="scientific">Alteraurantiacibacter aquimixticola</name>
    <dbReference type="NCBI Taxonomy" id="2489173"/>
    <lineage>
        <taxon>Bacteria</taxon>
        <taxon>Pseudomonadati</taxon>
        <taxon>Pseudomonadota</taxon>
        <taxon>Alphaproteobacteria</taxon>
        <taxon>Sphingomonadales</taxon>
        <taxon>Erythrobacteraceae</taxon>
        <taxon>Alteraurantiacibacter</taxon>
    </lineage>
</organism>
<proteinExistence type="predicted"/>
<protein>
    <submittedName>
        <fullName evidence="7">MFS transporter</fullName>
    </submittedName>
</protein>
<feature type="transmembrane region" description="Helical" evidence="5">
    <location>
        <begin position="419"/>
        <end position="440"/>
    </location>
</feature>
<keyword evidence="8" id="KW-1185">Reference proteome</keyword>
<comment type="caution">
    <text evidence="7">The sequence shown here is derived from an EMBL/GenBank/DDBJ whole genome shotgun (WGS) entry which is preliminary data.</text>
</comment>
<feature type="transmembrane region" description="Helical" evidence="5">
    <location>
        <begin position="491"/>
        <end position="513"/>
    </location>
</feature>
<feature type="transmembrane region" description="Helical" evidence="5">
    <location>
        <begin position="231"/>
        <end position="250"/>
    </location>
</feature>
<dbReference type="Gene3D" id="1.20.1250.20">
    <property type="entry name" value="MFS general substrate transporter like domains"/>
    <property type="match status" value="1"/>
</dbReference>
<feature type="transmembrane region" description="Helical" evidence="5">
    <location>
        <begin position="324"/>
        <end position="344"/>
    </location>
</feature>
<feature type="domain" description="Major facilitator superfamily (MFS) profile" evidence="6">
    <location>
        <begin position="76"/>
        <end position="518"/>
    </location>
</feature>
<dbReference type="InterPro" id="IPR011701">
    <property type="entry name" value="MFS"/>
</dbReference>
<feature type="transmembrane region" description="Helical" evidence="5">
    <location>
        <begin position="111"/>
        <end position="130"/>
    </location>
</feature>
<keyword evidence="3 5" id="KW-1133">Transmembrane helix</keyword>
<evidence type="ECO:0000256" key="1">
    <source>
        <dbReference type="ARBA" id="ARBA00004141"/>
    </source>
</evidence>
<gene>
    <name evidence="7" type="ORF">E5222_01460</name>
</gene>
<keyword evidence="2 5" id="KW-0812">Transmembrane</keyword>
<dbReference type="GO" id="GO:0005886">
    <property type="term" value="C:plasma membrane"/>
    <property type="evidence" value="ECO:0007669"/>
    <property type="project" value="TreeGrafter"/>
</dbReference>
<dbReference type="PROSITE" id="PS50850">
    <property type="entry name" value="MFS"/>
    <property type="match status" value="1"/>
</dbReference>
<sequence>MRWTAMCGRSTGTDRLPAALKRQFRTIRNWISGAPTSIVPAKVGGRGSTMASKPGQTLDVSGYMQGLQFNRYHLTLLVLCALVTFFDGQDFSALAYALPYIRDEMQISDEMTGYVSSAAFLGQMIGSLFGSYLGDIFGRRPVIIVSTIGSAVLTTLVGFASSPEMLIGLRFVSGLAIGGLLAPVWALGIESMPKSMRATSVAIIMMGFSFGGASAAPIANWTAPVLGWQGIFWVCGAMTGVFALILFFMLPESTRWMVATGKPRTRIAPMLARFNPDFELQHYDKFILSDERKVQLNEDGNVNVLLRQGINFVLRVRELFIGKLAFITLCIWAAYFCSSFAIYLKSAYGVIFMENLGIERQNAAWLGSIGAILGALGGALLLALTERRGPGWITLAPLIGIPFVALVGTGYVLGGPALIPVLLIGAVMVGAGHAAVISITSIYYPSAVRATGGGWASFMAKFAAVAAPIYGSQFLVGDGDVMAKQIGAMDGYMFTVLCLAGIVLFVLVLSWFVRGMNEEQERASAAAQPAE</sequence>
<reference evidence="7 8" key="1">
    <citation type="submission" date="2019-04" db="EMBL/GenBank/DDBJ databases">
        <title>Altererythrobacter aquimixticola sp. nov., isolated from sediment of junction between the ocean and a freshwater spring.</title>
        <authorList>
            <person name="Yoon J.-H."/>
        </authorList>
    </citation>
    <scope>NUCLEOTIDE SEQUENCE [LARGE SCALE GENOMIC DNA]</scope>
    <source>
        <strain evidence="7 8">SSKS-13</strain>
    </source>
</reference>
<dbReference type="InterPro" id="IPR005829">
    <property type="entry name" value="Sugar_transporter_CS"/>
</dbReference>
<dbReference type="GO" id="GO:0046943">
    <property type="term" value="F:carboxylic acid transmembrane transporter activity"/>
    <property type="evidence" value="ECO:0007669"/>
    <property type="project" value="TreeGrafter"/>
</dbReference>
<dbReference type="Pfam" id="PF07690">
    <property type="entry name" value="MFS_1"/>
    <property type="match status" value="1"/>
</dbReference>